<feature type="non-terminal residue" evidence="1">
    <location>
        <position position="51"/>
    </location>
</feature>
<evidence type="ECO:0000313" key="3">
    <source>
        <dbReference type="Proteomes" id="UP000236291"/>
    </source>
</evidence>
<gene>
    <name evidence="2" type="ORF">L195_g029706</name>
    <name evidence="1" type="ORF">L195_g062597</name>
</gene>
<name>A0A2K3KGM9_TRIPR</name>
<dbReference type="STRING" id="57577.A0A2K3KGM9"/>
<dbReference type="GO" id="GO:0030246">
    <property type="term" value="F:carbohydrate binding"/>
    <property type="evidence" value="ECO:0007669"/>
    <property type="project" value="UniProtKB-KW"/>
</dbReference>
<evidence type="ECO:0000313" key="1">
    <source>
        <dbReference type="EMBL" id="PNX65432.1"/>
    </source>
</evidence>
<keyword evidence="1" id="KW-0430">Lectin</keyword>
<proteinExistence type="predicted"/>
<keyword evidence="1" id="KW-0675">Receptor</keyword>
<dbReference type="GO" id="GO:0016301">
    <property type="term" value="F:kinase activity"/>
    <property type="evidence" value="ECO:0007669"/>
    <property type="project" value="UniProtKB-KW"/>
</dbReference>
<evidence type="ECO:0000313" key="2">
    <source>
        <dbReference type="EMBL" id="PNX73800.1"/>
    </source>
</evidence>
<dbReference type="AlphaFoldDB" id="A0A2K3KGM9"/>
<dbReference type="EMBL" id="ASHM01026567">
    <property type="protein sequence ID" value="PNX73800.1"/>
    <property type="molecule type" value="Genomic_DNA"/>
</dbReference>
<keyword evidence="1" id="KW-0808">Transferase</keyword>
<organism evidence="1 3">
    <name type="scientific">Trifolium pratense</name>
    <name type="common">Red clover</name>
    <dbReference type="NCBI Taxonomy" id="57577"/>
    <lineage>
        <taxon>Eukaryota</taxon>
        <taxon>Viridiplantae</taxon>
        <taxon>Streptophyta</taxon>
        <taxon>Embryophyta</taxon>
        <taxon>Tracheophyta</taxon>
        <taxon>Spermatophyta</taxon>
        <taxon>Magnoliopsida</taxon>
        <taxon>eudicotyledons</taxon>
        <taxon>Gunneridae</taxon>
        <taxon>Pentapetalae</taxon>
        <taxon>rosids</taxon>
        <taxon>fabids</taxon>
        <taxon>Fabales</taxon>
        <taxon>Fabaceae</taxon>
        <taxon>Papilionoideae</taxon>
        <taxon>50 kb inversion clade</taxon>
        <taxon>NPAAA clade</taxon>
        <taxon>Hologalegina</taxon>
        <taxon>IRL clade</taxon>
        <taxon>Trifolieae</taxon>
        <taxon>Trifolium</taxon>
    </lineage>
</organism>
<dbReference type="InterPro" id="IPR011009">
    <property type="entry name" value="Kinase-like_dom_sf"/>
</dbReference>
<dbReference type="SUPFAM" id="SSF56112">
    <property type="entry name" value="Protein kinase-like (PK-like)"/>
    <property type="match status" value="1"/>
</dbReference>
<dbReference type="EMBL" id="ASHM01179642">
    <property type="protein sequence ID" value="PNX65432.1"/>
    <property type="molecule type" value="Genomic_DNA"/>
</dbReference>
<accession>A0A2K3KGM9</accession>
<dbReference type="Gene3D" id="1.10.510.10">
    <property type="entry name" value="Transferase(Phosphotransferase) domain 1"/>
    <property type="match status" value="1"/>
</dbReference>
<sequence length="51" mass="5804">MKVTSHVGHPNLLHIRGRCQDNNEIITVYDFVPNGSLDKWLFGAGVLPWTR</sequence>
<keyword evidence="1" id="KW-0418">Kinase</keyword>
<dbReference type="Proteomes" id="UP000236291">
    <property type="component" value="Unassembled WGS sequence"/>
</dbReference>
<comment type="caution">
    <text evidence="1">The sequence shown here is derived from an EMBL/GenBank/DDBJ whole genome shotgun (WGS) entry which is preliminary data.</text>
</comment>
<reference evidence="1 3" key="1">
    <citation type="journal article" date="2014" name="Am. J. Bot.">
        <title>Genome assembly and annotation for red clover (Trifolium pratense; Fabaceae).</title>
        <authorList>
            <person name="Istvanek J."/>
            <person name="Jaros M."/>
            <person name="Krenek A."/>
            <person name="Repkova J."/>
        </authorList>
    </citation>
    <scope>NUCLEOTIDE SEQUENCE [LARGE SCALE GENOMIC DNA]</scope>
    <source>
        <strain evidence="3">cv. Tatra</strain>
        <tissue evidence="1">Young leaves</tissue>
    </source>
</reference>
<reference evidence="1 3" key="2">
    <citation type="journal article" date="2017" name="Front. Plant Sci.">
        <title>Gene Classification and Mining of Molecular Markers Useful in Red Clover (Trifolium pratense) Breeding.</title>
        <authorList>
            <person name="Istvanek J."/>
            <person name="Dluhosova J."/>
            <person name="Dluhos P."/>
            <person name="Patkova L."/>
            <person name="Nedelnik J."/>
            <person name="Repkova J."/>
        </authorList>
    </citation>
    <scope>NUCLEOTIDE SEQUENCE [LARGE SCALE GENOMIC DNA]</scope>
    <source>
        <strain evidence="3">cv. Tatra</strain>
        <tissue evidence="1">Young leaves</tissue>
    </source>
</reference>
<protein>
    <submittedName>
        <fullName evidence="1">Putative L-type lectin-domain containing receptor kinase-like protein</fullName>
    </submittedName>
</protein>